<evidence type="ECO:0000256" key="2">
    <source>
        <dbReference type="ARBA" id="ARBA00022692"/>
    </source>
</evidence>
<dbReference type="AlphaFoldDB" id="A0AAN6E6J3"/>
<proteinExistence type="predicted"/>
<keyword evidence="2" id="KW-0812">Transmembrane</keyword>
<evidence type="ECO:0000313" key="6">
    <source>
        <dbReference type="Proteomes" id="UP001203852"/>
    </source>
</evidence>
<dbReference type="PANTHER" id="PTHR42718">
    <property type="entry name" value="MAJOR FACILITATOR SUPERFAMILY MULTIDRUG TRANSPORTER MFSC"/>
    <property type="match status" value="1"/>
</dbReference>
<dbReference type="SUPFAM" id="SSF103473">
    <property type="entry name" value="MFS general substrate transporter"/>
    <property type="match status" value="1"/>
</dbReference>
<protein>
    <submittedName>
        <fullName evidence="5">Uncharacterized protein</fullName>
    </submittedName>
</protein>
<gene>
    <name evidence="5" type="ORF">EDD36DRAFT_23027</name>
</gene>
<dbReference type="EMBL" id="MU404350">
    <property type="protein sequence ID" value="KAI1618137.1"/>
    <property type="molecule type" value="Genomic_DNA"/>
</dbReference>
<evidence type="ECO:0000256" key="3">
    <source>
        <dbReference type="ARBA" id="ARBA00022989"/>
    </source>
</evidence>
<organism evidence="5 6">
    <name type="scientific">Exophiala viscosa</name>
    <dbReference type="NCBI Taxonomy" id="2486360"/>
    <lineage>
        <taxon>Eukaryota</taxon>
        <taxon>Fungi</taxon>
        <taxon>Dikarya</taxon>
        <taxon>Ascomycota</taxon>
        <taxon>Pezizomycotina</taxon>
        <taxon>Eurotiomycetes</taxon>
        <taxon>Chaetothyriomycetidae</taxon>
        <taxon>Chaetothyriales</taxon>
        <taxon>Herpotrichiellaceae</taxon>
        <taxon>Exophiala</taxon>
    </lineage>
</organism>
<dbReference type="InterPro" id="IPR036259">
    <property type="entry name" value="MFS_trans_sf"/>
</dbReference>
<comment type="subcellular location">
    <subcellularLocation>
        <location evidence="1">Membrane</location>
        <topology evidence="1">Multi-pass membrane protein</topology>
    </subcellularLocation>
</comment>
<sequence length="160" mass="17876">MRPSLQIEVTTSASVELPRSSSVVSDHEVQSKPSSPAEARPPGYVPVLPAIFVMWVGRQEKLGRPAIIPDSIWRNRIFTTVCIDIFLAWGAANARESLFSFFFQDGQRLSATQAWLRFHPAPMAGLITNVFMGLAIHKINANWAVILIRLSRALHLSWQP</sequence>
<name>A0AAN6E6J3_9EURO</name>
<evidence type="ECO:0000256" key="1">
    <source>
        <dbReference type="ARBA" id="ARBA00004141"/>
    </source>
</evidence>
<evidence type="ECO:0000256" key="4">
    <source>
        <dbReference type="ARBA" id="ARBA00023136"/>
    </source>
</evidence>
<keyword evidence="4" id="KW-0472">Membrane</keyword>
<evidence type="ECO:0000313" key="5">
    <source>
        <dbReference type="EMBL" id="KAI1618137.1"/>
    </source>
</evidence>
<dbReference type="GO" id="GO:0016020">
    <property type="term" value="C:membrane"/>
    <property type="evidence" value="ECO:0007669"/>
    <property type="project" value="UniProtKB-SubCell"/>
</dbReference>
<keyword evidence="6" id="KW-1185">Reference proteome</keyword>
<accession>A0AAN6E6J3</accession>
<comment type="caution">
    <text evidence="5">The sequence shown here is derived from an EMBL/GenBank/DDBJ whole genome shotgun (WGS) entry which is preliminary data.</text>
</comment>
<dbReference type="Proteomes" id="UP001203852">
    <property type="component" value="Unassembled WGS sequence"/>
</dbReference>
<reference evidence="5" key="1">
    <citation type="journal article" date="2022" name="bioRxiv">
        <title>Deciphering the potential niche of two novel black yeast fungi from a biological soil crust based on their genomes, phenotypes, and melanin regulation.</title>
        <authorList>
            <consortium name="DOE Joint Genome Institute"/>
            <person name="Carr E.C."/>
            <person name="Barton Q."/>
            <person name="Grambo S."/>
            <person name="Sullivan M."/>
            <person name="Renfro C.M."/>
            <person name="Kuo A."/>
            <person name="Pangilinan J."/>
            <person name="Lipzen A."/>
            <person name="Keymanesh K."/>
            <person name="Savage E."/>
            <person name="Barry K."/>
            <person name="Grigoriev I.V."/>
            <person name="Riekhof W.R."/>
            <person name="Harris S.S."/>
        </authorList>
    </citation>
    <scope>NUCLEOTIDE SEQUENCE</scope>
    <source>
        <strain evidence="5">JF 03-4F</strain>
    </source>
</reference>
<dbReference type="PANTHER" id="PTHR42718:SF27">
    <property type="entry name" value="TRANSPORTER, PUTATIVE-RELATED"/>
    <property type="match status" value="1"/>
</dbReference>
<keyword evidence="3" id="KW-1133">Transmembrane helix</keyword>